<dbReference type="InterPro" id="IPR038449">
    <property type="entry name" value="SirA_sf"/>
</dbReference>
<name>A0A6I2MDB6_9BACI</name>
<dbReference type="Gene3D" id="3.30.310.250">
    <property type="entry name" value="Sporulation inhibitor of replication protein SirA"/>
    <property type="match status" value="1"/>
</dbReference>
<dbReference type="Pfam" id="PF10747">
    <property type="entry name" value="SirA"/>
    <property type="match status" value="1"/>
</dbReference>
<evidence type="ECO:0000313" key="1">
    <source>
        <dbReference type="EMBL" id="MRX53773.1"/>
    </source>
</evidence>
<organism evidence="1 2">
    <name type="scientific">Metabacillus idriensis</name>
    <dbReference type="NCBI Taxonomy" id="324768"/>
    <lineage>
        <taxon>Bacteria</taxon>
        <taxon>Bacillati</taxon>
        <taxon>Bacillota</taxon>
        <taxon>Bacilli</taxon>
        <taxon>Bacillales</taxon>
        <taxon>Bacillaceae</taxon>
        <taxon>Metabacillus</taxon>
    </lineage>
</organism>
<accession>A0A6I2MDB6</accession>
<reference evidence="1 2" key="1">
    <citation type="submission" date="2019-11" db="EMBL/GenBank/DDBJ databases">
        <title>Bacillus idriensis genome.</title>
        <authorList>
            <person name="Konopka E.N."/>
            <person name="Newman J.D."/>
        </authorList>
    </citation>
    <scope>NUCLEOTIDE SEQUENCE [LARGE SCALE GENOMIC DNA]</scope>
    <source>
        <strain evidence="1 2">DSM 19097</strain>
    </source>
</reference>
<dbReference type="InterPro" id="IPR019683">
    <property type="entry name" value="SirA"/>
</dbReference>
<evidence type="ECO:0000313" key="2">
    <source>
        <dbReference type="Proteomes" id="UP000441585"/>
    </source>
</evidence>
<dbReference type="RefSeq" id="WP_070877346.1">
    <property type="nucleotide sequence ID" value="NZ_CAJFZX010000006.1"/>
</dbReference>
<protein>
    <submittedName>
        <fullName evidence="1">Sporulation inhibitor of replication protein SirA</fullName>
    </submittedName>
</protein>
<dbReference type="Proteomes" id="UP000441585">
    <property type="component" value="Unassembled WGS sequence"/>
</dbReference>
<comment type="caution">
    <text evidence="1">The sequence shown here is derived from an EMBL/GenBank/DDBJ whole genome shotgun (WGS) entry which is preliminary data.</text>
</comment>
<gene>
    <name evidence="1" type="primary">sirA</name>
    <name evidence="1" type="ORF">GJU41_07285</name>
</gene>
<dbReference type="EMBL" id="WKKF01000001">
    <property type="protein sequence ID" value="MRX53773.1"/>
    <property type="molecule type" value="Genomic_DNA"/>
</dbReference>
<sequence length="148" mass="17873">MRHYYVYLIEEEFANHFFGREAKLFHLFQEYLRTSPEQLEFNHLYKQIRYVTKSISAESIDHMIESSLTNRYNYAHIEGHHRIDSESKQGNALLQVRDQYIEVTSIGSFDMEAIFFEILRKIDSCFLAMDFEAKRYGWLKPIKERKFV</sequence>
<keyword evidence="2" id="KW-1185">Reference proteome</keyword>
<dbReference type="AlphaFoldDB" id="A0A6I2MDB6"/>
<proteinExistence type="predicted"/>